<sequence>MTIVKVVFCKQFKRKGIFIADVFGKGHFLLKNKGCPKCTRHPSEL</sequence>
<proteinExistence type="predicted"/>
<dbReference type="AlphaFoldDB" id="I3E233"/>
<evidence type="ECO:0000313" key="2">
    <source>
        <dbReference type="Proteomes" id="UP000010523"/>
    </source>
</evidence>
<comment type="caution">
    <text evidence="1">The sequence shown here is derived from an EMBL/GenBank/DDBJ whole genome shotgun (WGS) entry which is preliminary data.</text>
</comment>
<reference evidence="1 2" key="1">
    <citation type="journal article" date="2012" name="Appl. Environ. Microbiol.">
        <title>Genome Sequence of Thermotolerant Bacillus methanolicus: Features and Regulation Related to Methylotrophy and Production of L-Lysine and L-Glutamate from Methanol.</title>
        <authorList>
            <person name="Heggeset T.M."/>
            <person name="Krog A."/>
            <person name="Balzer S."/>
            <person name="Wentzel A."/>
            <person name="Ellingsen T.E."/>
            <person name="Brautaset T."/>
        </authorList>
    </citation>
    <scope>NUCLEOTIDE SEQUENCE [LARGE SCALE GENOMIC DNA]</scope>
    <source>
        <strain evidence="1 2">PB1</strain>
    </source>
</reference>
<dbReference type="EMBL" id="AFEU01000002">
    <property type="protein sequence ID" value="EIJ80554.1"/>
    <property type="molecule type" value="Genomic_DNA"/>
</dbReference>
<keyword evidence="2" id="KW-1185">Reference proteome</keyword>
<dbReference type="Proteomes" id="UP000010523">
    <property type="component" value="Unassembled WGS sequence"/>
</dbReference>
<accession>I3E233</accession>
<evidence type="ECO:0000313" key="1">
    <source>
        <dbReference type="EMBL" id="EIJ80554.1"/>
    </source>
</evidence>
<protein>
    <submittedName>
        <fullName evidence="1">Uncharacterized protein</fullName>
    </submittedName>
</protein>
<name>I3E233_BACMT</name>
<gene>
    <name evidence="1" type="ORF">PB1_09342</name>
</gene>
<organism evidence="1 2">
    <name type="scientific">Bacillus methanolicus PB1</name>
    <dbReference type="NCBI Taxonomy" id="997296"/>
    <lineage>
        <taxon>Bacteria</taxon>
        <taxon>Bacillati</taxon>
        <taxon>Bacillota</taxon>
        <taxon>Bacilli</taxon>
        <taxon>Bacillales</taxon>
        <taxon>Bacillaceae</taxon>
        <taxon>Bacillus</taxon>
    </lineage>
</organism>
<dbReference type="PATRIC" id="fig|997296.3.peg.1983"/>